<comment type="similarity">
    <text evidence="1">Belongs to the universal ribosomal protein uL24 family.</text>
</comment>
<organism evidence="5 6">
    <name type="scientific">Oleoguttula mirabilis</name>
    <dbReference type="NCBI Taxonomy" id="1507867"/>
    <lineage>
        <taxon>Eukaryota</taxon>
        <taxon>Fungi</taxon>
        <taxon>Dikarya</taxon>
        <taxon>Ascomycota</taxon>
        <taxon>Pezizomycotina</taxon>
        <taxon>Dothideomycetes</taxon>
        <taxon>Dothideomycetidae</taxon>
        <taxon>Mycosphaerellales</taxon>
        <taxon>Teratosphaeriaceae</taxon>
        <taxon>Oleoguttula</taxon>
    </lineage>
</organism>
<dbReference type="GO" id="GO:0003723">
    <property type="term" value="F:RNA binding"/>
    <property type="evidence" value="ECO:0007669"/>
    <property type="project" value="InterPro"/>
</dbReference>
<evidence type="ECO:0000256" key="1">
    <source>
        <dbReference type="ARBA" id="ARBA00010618"/>
    </source>
</evidence>
<dbReference type="Gene3D" id="2.30.30.30">
    <property type="match status" value="1"/>
</dbReference>
<feature type="region of interest" description="Disordered" evidence="4">
    <location>
        <begin position="1"/>
        <end position="27"/>
    </location>
</feature>
<accession>A0AAV9JWH3</accession>
<dbReference type="EMBL" id="JAVFHQ010000003">
    <property type="protein sequence ID" value="KAK4549889.1"/>
    <property type="molecule type" value="Genomic_DNA"/>
</dbReference>
<evidence type="ECO:0000256" key="4">
    <source>
        <dbReference type="SAM" id="MobiDB-lite"/>
    </source>
</evidence>
<proteinExistence type="inferred from homology"/>
<dbReference type="GO" id="GO:0003735">
    <property type="term" value="F:structural constituent of ribosome"/>
    <property type="evidence" value="ECO:0007669"/>
    <property type="project" value="InterPro"/>
</dbReference>
<dbReference type="SUPFAM" id="SSF50104">
    <property type="entry name" value="Translation proteins SH3-like domain"/>
    <property type="match status" value="1"/>
</dbReference>
<dbReference type="AlphaFoldDB" id="A0AAV9JWH3"/>
<dbReference type="PANTHER" id="PTHR12903">
    <property type="entry name" value="MITOCHONDRIAL RIBOSOMAL PROTEIN L24"/>
    <property type="match status" value="1"/>
</dbReference>
<feature type="compositionally biased region" description="Basic and acidic residues" evidence="4">
    <location>
        <begin position="1"/>
        <end position="12"/>
    </location>
</feature>
<evidence type="ECO:0000313" key="5">
    <source>
        <dbReference type="EMBL" id="KAK4549889.1"/>
    </source>
</evidence>
<dbReference type="GO" id="GO:0006412">
    <property type="term" value="P:translation"/>
    <property type="evidence" value="ECO:0007669"/>
    <property type="project" value="InterPro"/>
</dbReference>
<protein>
    <recommendedName>
        <fullName evidence="7">KOW domain-containing protein</fullName>
    </recommendedName>
</protein>
<evidence type="ECO:0000256" key="2">
    <source>
        <dbReference type="ARBA" id="ARBA00022980"/>
    </source>
</evidence>
<dbReference type="GO" id="GO:0005840">
    <property type="term" value="C:ribosome"/>
    <property type="evidence" value="ECO:0007669"/>
    <property type="project" value="UniProtKB-KW"/>
</dbReference>
<evidence type="ECO:0000313" key="6">
    <source>
        <dbReference type="Proteomes" id="UP001324427"/>
    </source>
</evidence>
<comment type="caution">
    <text evidence="5">The sequence shown here is derived from an EMBL/GenBank/DDBJ whole genome shotgun (WGS) entry which is preliminary data.</text>
</comment>
<gene>
    <name evidence="5" type="ORF">LTR36_005190</name>
</gene>
<dbReference type="Proteomes" id="UP001324427">
    <property type="component" value="Unassembled WGS sequence"/>
</dbReference>
<dbReference type="CDD" id="cd06089">
    <property type="entry name" value="KOW_RPL26"/>
    <property type="match status" value="1"/>
</dbReference>
<dbReference type="InterPro" id="IPR014722">
    <property type="entry name" value="Rib_uL2_dom2"/>
</dbReference>
<sequence>MQKIVQRTERASRNAASKFAKAQRHEKNAESWERYQGLVRSQRAAALNVRDARKNRQVDWEAGALAPRRDVGEQRETYGATSMYNLHAPELEPRRQPKWMHISEGDRVVVTKGREKGKIGVVDDVSKERGTVRLKGVNVVDVIVPEWMNKEDNTSGIVQATAKPLPLADVRLVYPLPDPETGIPRDVIIDRLLHVNYAYDKNKREWTDGDRLIPGTNTLIPWPEKAEVVYEDHEDDTLRITVEEQTFRPFLLHPPMPVSVIDELRNKYSKFRTRHDWEFIEKKEMEDAKVEQRKGLAKGMRTPLQELADVRKTRKEEEDRELTVEQLARIGEVIAAERVRATSAIQRVGQ</sequence>
<reference evidence="5 6" key="1">
    <citation type="submission" date="2021-11" db="EMBL/GenBank/DDBJ databases">
        <title>Black yeast isolated from Biological Soil Crust.</title>
        <authorList>
            <person name="Kurbessoian T."/>
        </authorList>
    </citation>
    <scope>NUCLEOTIDE SEQUENCE [LARGE SCALE GENOMIC DNA]</scope>
    <source>
        <strain evidence="5 6">CCFEE 5522</strain>
    </source>
</reference>
<evidence type="ECO:0008006" key="7">
    <source>
        <dbReference type="Google" id="ProtNLM"/>
    </source>
</evidence>
<keyword evidence="6" id="KW-1185">Reference proteome</keyword>
<dbReference type="Pfam" id="PF22682">
    <property type="entry name" value="Ribosomal_uL24m-like"/>
    <property type="match status" value="1"/>
</dbReference>
<dbReference type="InterPro" id="IPR008991">
    <property type="entry name" value="Translation_prot_SH3-like_sf"/>
</dbReference>
<dbReference type="GO" id="GO:1990904">
    <property type="term" value="C:ribonucleoprotein complex"/>
    <property type="evidence" value="ECO:0007669"/>
    <property type="project" value="UniProtKB-KW"/>
</dbReference>
<name>A0AAV9JWH3_9PEZI</name>
<keyword evidence="3" id="KW-0687">Ribonucleoprotein</keyword>
<dbReference type="InterPro" id="IPR003256">
    <property type="entry name" value="Ribosomal_uL24"/>
</dbReference>
<keyword evidence="2" id="KW-0689">Ribosomal protein</keyword>
<evidence type="ECO:0000256" key="3">
    <source>
        <dbReference type="ARBA" id="ARBA00023274"/>
    </source>
</evidence>
<dbReference type="InterPro" id="IPR041988">
    <property type="entry name" value="Ribosomal_uL24_KOW"/>
</dbReference>